<comment type="caution">
    <text evidence="1">The sequence shown here is derived from an EMBL/GenBank/DDBJ whole genome shotgun (WGS) entry which is preliminary data.</text>
</comment>
<evidence type="ECO:0000313" key="1">
    <source>
        <dbReference type="EMBL" id="KAH7975056.1"/>
    </source>
</evidence>
<reference evidence="1" key="1">
    <citation type="submission" date="2020-05" db="EMBL/GenBank/DDBJ databases">
        <title>Large-scale comparative analyses of tick genomes elucidate their genetic diversity and vector capacities.</title>
        <authorList>
            <person name="Jia N."/>
            <person name="Wang J."/>
            <person name="Shi W."/>
            <person name="Du L."/>
            <person name="Sun Y."/>
            <person name="Zhan W."/>
            <person name="Jiang J."/>
            <person name="Wang Q."/>
            <person name="Zhang B."/>
            <person name="Ji P."/>
            <person name="Sakyi L.B."/>
            <person name="Cui X."/>
            <person name="Yuan T."/>
            <person name="Jiang B."/>
            <person name="Yang W."/>
            <person name="Lam T.T.-Y."/>
            <person name="Chang Q."/>
            <person name="Ding S."/>
            <person name="Wang X."/>
            <person name="Zhu J."/>
            <person name="Ruan X."/>
            <person name="Zhao L."/>
            <person name="Wei J."/>
            <person name="Que T."/>
            <person name="Du C."/>
            <person name="Cheng J."/>
            <person name="Dai P."/>
            <person name="Han X."/>
            <person name="Huang E."/>
            <person name="Gao Y."/>
            <person name="Liu J."/>
            <person name="Shao H."/>
            <person name="Ye R."/>
            <person name="Li L."/>
            <person name="Wei W."/>
            <person name="Wang X."/>
            <person name="Wang C."/>
            <person name="Yang T."/>
            <person name="Huo Q."/>
            <person name="Li W."/>
            <person name="Guo W."/>
            <person name="Chen H."/>
            <person name="Zhou L."/>
            <person name="Ni X."/>
            <person name="Tian J."/>
            <person name="Zhou Y."/>
            <person name="Sheng Y."/>
            <person name="Liu T."/>
            <person name="Pan Y."/>
            <person name="Xia L."/>
            <person name="Li J."/>
            <person name="Zhao F."/>
            <person name="Cao W."/>
        </authorList>
    </citation>
    <scope>NUCLEOTIDE SEQUENCE</scope>
    <source>
        <strain evidence="1">Dsil-2018</strain>
    </source>
</reference>
<keyword evidence="2" id="KW-1185">Reference proteome</keyword>
<evidence type="ECO:0000313" key="2">
    <source>
        <dbReference type="Proteomes" id="UP000821865"/>
    </source>
</evidence>
<sequence>MERMLEQYENECTFHSVECLQCGEAVQHSALPTHYMSGCIPDASIIKYPSLESTEVTLRDVSAALEDLKAMFGDPNHDPLHPVIQSQLNELTEQVRNQEARFVEITRELESCEQNLKGDMARIAATISSTVSHHLTSQQNPVEEASPSSSLPLRSEKQLIHRKLEHVADQSHDVPEHLQQTSTRLDSSRVIAHCQPLNFGIRHLTSALSATRARINAIGRLRYVPTLENCQEIIHWNGRTAMPDPGRARVHRFRDHVVAGVNW</sequence>
<accession>A0ACB8DRQ0</accession>
<organism evidence="1 2">
    <name type="scientific">Dermacentor silvarum</name>
    <name type="common">Tick</name>
    <dbReference type="NCBI Taxonomy" id="543639"/>
    <lineage>
        <taxon>Eukaryota</taxon>
        <taxon>Metazoa</taxon>
        <taxon>Ecdysozoa</taxon>
        <taxon>Arthropoda</taxon>
        <taxon>Chelicerata</taxon>
        <taxon>Arachnida</taxon>
        <taxon>Acari</taxon>
        <taxon>Parasitiformes</taxon>
        <taxon>Ixodida</taxon>
        <taxon>Ixodoidea</taxon>
        <taxon>Ixodidae</taxon>
        <taxon>Rhipicephalinae</taxon>
        <taxon>Dermacentor</taxon>
    </lineage>
</organism>
<gene>
    <name evidence="1" type="ORF">HPB49_022990</name>
</gene>
<protein>
    <submittedName>
        <fullName evidence="1">Uncharacterized protein</fullName>
    </submittedName>
</protein>
<dbReference type="Proteomes" id="UP000821865">
    <property type="component" value="Chromosome 10"/>
</dbReference>
<proteinExistence type="predicted"/>
<dbReference type="EMBL" id="CM023479">
    <property type="protein sequence ID" value="KAH7975056.1"/>
    <property type="molecule type" value="Genomic_DNA"/>
</dbReference>
<name>A0ACB8DRQ0_DERSI</name>